<dbReference type="PhylomeDB" id="E2BKL5"/>
<evidence type="ECO:0000256" key="7">
    <source>
        <dbReference type="ARBA" id="ARBA00023034"/>
    </source>
</evidence>
<dbReference type="InParanoid" id="E2BKL5"/>
<keyword evidence="4" id="KW-0879">Wnt signaling pathway</keyword>
<dbReference type="STRING" id="610380.E2BKL5"/>
<evidence type="ECO:0000259" key="9">
    <source>
        <dbReference type="PROSITE" id="PS50020"/>
    </source>
</evidence>
<dbReference type="OMA" id="PPAEKYW"/>
<keyword evidence="7" id="KW-0333">Golgi apparatus</keyword>
<evidence type="ECO:0000256" key="4">
    <source>
        <dbReference type="ARBA" id="ARBA00022687"/>
    </source>
</evidence>
<dbReference type="PRINTS" id="PR00081">
    <property type="entry name" value="GDHRDH"/>
</dbReference>
<dbReference type="SUPFAM" id="SSF51735">
    <property type="entry name" value="NAD(P)-binding Rossmann-fold domains"/>
    <property type="match status" value="1"/>
</dbReference>
<accession>E2BKL5</accession>
<comment type="subcellular location">
    <subcellularLocation>
        <location evidence="2">Golgi apparatus</location>
    </subcellularLocation>
    <subcellularLocation>
        <location evidence="1">Lysosome</location>
    </subcellularLocation>
</comment>
<dbReference type="Pfam" id="PF00106">
    <property type="entry name" value="adh_short"/>
    <property type="match status" value="1"/>
</dbReference>
<feature type="domain" description="WW" evidence="9">
    <location>
        <begin position="12"/>
        <end position="45"/>
    </location>
</feature>
<dbReference type="GO" id="GO:0016491">
    <property type="term" value="F:oxidoreductase activity"/>
    <property type="evidence" value="ECO:0007669"/>
    <property type="project" value="UniProtKB-KW"/>
</dbReference>
<dbReference type="Proteomes" id="UP000008237">
    <property type="component" value="Unassembled WGS sequence"/>
</dbReference>
<evidence type="ECO:0000256" key="8">
    <source>
        <dbReference type="ARBA" id="ARBA00023228"/>
    </source>
</evidence>
<dbReference type="InterPro" id="IPR036020">
    <property type="entry name" value="WW_dom_sf"/>
</dbReference>
<dbReference type="FunFam" id="3.40.50.720:FF:000353">
    <property type="entry name" value="WW domain-containing oxidoreductase"/>
    <property type="match status" value="1"/>
</dbReference>
<dbReference type="Gene3D" id="3.40.50.720">
    <property type="entry name" value="NAD(P)-binding Rossmann-like Domain"/>
    <property type="match status" value="1"/>
</dbReference>
<keyword evidence="8" id="KW-0458">Lysosome</keyword>
<dbReference type="KEGG" id="hst:105183892"/>
<evidence type="ECO:0000256" key="1">
    <source>
        <dbReference type="ARBA" id="ARBA00004371"/>
    </source>
</evidence>
<keyword evidence="5" id="KW-0053">Apoptosis</keyword>
<dbReference type="SMART" id="SM00456">
    <property type="entry name" value="WW"/>
    <property type="match status" value="2"/>
</dbReference>
<evidence type="ECO:0000313" key="11">
    <source>
        <dbReference type="Proteomes" id="UP000008237"/>
    </source>
</evidence>
<evidence type="ECO:0000256" key="6">
    <source>
        <dbReference type="ARBA" id="ARBA00023002"/>
    </source>
</evidence>
<name>E2BKL5_HARSA</name>
<dbReference type="CDD" id="cd00201">
    <property type="entry name" value="WW"/>
    <property type="match status" value="2"/>
</dbReference>
<evidence type="ECO:0000256" key="2">
    <source>
        <dbReference type="ARBA" id="ARBA00004555"/>
    </source>
</evidence>
<dbReference type="PANTHER" id="PTHR43157:SF31">
    <property type="entry name" value="PHOSPHATIDYLINOSITOL-GLYCAN BIOSYNTHESIS CLASS F PROTEIN"/>
    <property type="match status" value="1"/>
</dbReference>
<dbReference type="GO" id="GO:0016055">
    <property type="term" value="P:Wnt signaling pathway"/>
    <property type="evidence" value="ECO:0007669"/>
    <property type="project" value="UniProtKB-KW"/>
</dbReference>
<dbReference type="PANTHER" id="PTHR43157">
    <property type="entry name" value="PHOSPHATIDYLINOSITOL-GLYCAN BIOSYNTHESIS CLASS F PROTEIN-RELATED"/>
    <property type="match status" value="1"/>
</dbReference>
<evidence type="ECO:0000256" key="5">
    <source>
        <dbReference type="ARBA" id="ARBA00022703"/>
    </source>
</evidence>
<evidence type="ECO:0000256" key="3">
    <source>
        <dbReference type="ARBA" id="ARBA00016094"/>
    </source>
</evidence>
<keyword evidence="11" id="KW-1185">Reference proteome</keyword>
<protein>
    <recommendedName>
        <fullName evidence="3">WW domain-containing oxidoreductase</fullName>
    </recommendedName>
</protein>
<dbReference type="OrthoDB" id="9989144at2759"/>
<evidence type="ECO:0000313" key="10">
    <source>
        <dbReference type="EMBL" id="EFN83713.1"/>
    </source>
</evidence>
<dbReference type="InterPro" id="IPR002347">
    <property type="entry name" value="SDR_fam"/>
</dbReference>
<dbReference type="SUPFAM" id="SSF51045">
    <property type="entry name" value="WW domain"/>
    <property type="match status" value="2"/>
</dbReference>
<gene>
    <name evidence="10" type="ORF">EAI_17102</name>
</gene>
<organism evidence="11">
    <name type="scientific">Harpegnathos saltator</name>
    <name type="common">Jerdon's jumping ant</name>
    <dbReference type="NCBI Taxonomy" id="610380"/>
    <lineage>
        <taxon>Eukaryota</taxon>
        <taxon>Metazoa</taxon>
        <taxon>Ecdysozoa</taxon>
        <taxon>Arthropoda</taxon>
        <taxon>Hexapoda</taxon>
        <taxon>Insecta</taxon>
        <taxon>Pterygota</taxon>
        <taxon>Neoptera</taxon>
        <taxon>Endopterygota</taxon>
        <taxon>Hymenoptera</taxon>
        <taxon>Apocrita</taxon>
        <taxon>Aculeata</taxon>
        <taxon>Formicoidea</taxon>
        <taxon>Formicidae</taxon>
        <taxon>Ponerinae</taxon>
        <taxon>Ponerini</taxon>
        <taxon>Harpegnathos</taxon>
    </lineage>
</organism>
<dbReference type="AlphaFoldDB" id="E2BKL5"/>
<dbReference type="Gene3D" id="2.20.70.10">
    <property type="match status" value="2"/>
</dbReference>
<keyword evidence="6" id="KW-0560">Oxidoreductase</keyword>
<reference evidence="10 11" key="1">
    <citation type="journal article" date="2010" name="Science">
        <title>Genomic comparison of the ants Camponotus floridanus and Harpegnathos saltator.</title>
        <authorList>
            <person name="Bonasio R."/>
            <person name="Zhang G."/>
            <person name="Ye C."/>
            <person name="Mutti N.S."/>
            <person name="Fang X."/>
            <person name="Qin N."/>
            <person name="Donahue G."/>
            <person name="Yang P."/>
            <person name="Li Q."/>
            <person name="Li C."/>
            <person name="Zhang P."/>
            <person name="Huang Z."/>
            <person name="Berger S.L."/>
            <person name="Reinberg D."/>
            <person name="Wang J."/>
            <person name="Liebig J."/>
        </authorList>
    </citation>
    <scope>NUCLEOTIDE SEQUENCE [LARGE SCALE GENOMIC DNA]</scope>
    <source>
        <strain evidence="10 11">R22 G/1</strain>
    </source>
</reference>
<sequence length="416" mass="46897">MVGVLNESDSEDELPPGWEERTTLDGNVYYVNHYTKGTQWTHPRTGRKKIVDGDLPSGWERCVSDDGKVLFVDHTNRTTTYTDPRLAFATEYRDMSQPVRQRFDGSSTALAVLYGRDLRDKVALVTGANTGIGYETARSLALHGCNVVLACRSVEKAEEAIRRIKCEKESVNCTVLKLDLSSLHNVQEAAEEFKKAFKTLDILILNAGVFGIPYQLTNDGYETTFQVNHLSQFYLTLLLEHSIQKAANPRIVIVSSESHRFSTIRNLEDLHKSRLSPPAQKYWAMGAYNDSKLCNVLFAQELAYRWPTVSVFSCHPGNLVSSSLSRYWWLYRVLFTLGRPFTKSLQQAASTSVFCATAPELDGVTGGYFNNCYRCSPSNAATNRTLSMLLWDLSQEMIIHVTDMTWDQYCVKDSGI</sequence>
<proteinExistence type="predicted"/>
<dbReference type="PROSITE" id="PS50020">
    <property type="entry name" value="WW_DOMAIN_2"/>
    <property type="match status" value="2"/>
</dbReference>
<dbReference type="GO" id="GO:0005794">
    <property type="term" value="C:Golgi apparatus"/>
    <property type="evidence" value="ECO:0007669"/>
    <property type="project" value="UniProtKB-SubCell"/>
</dbReference>
<dbReference type="Pfam" id="PF00397">
    <property type="entry name" value="WW"/>
    <property type="match status" value="2"/>
</dbReference>
<dbReference type="EMBL" id="GL448819">
    <property type="protein sequence ID" value="EFN83713.1"/>
    <property type="molecule type" value="Genomic_DNA"/>
</dbReference>
<dbReference type="GO" id="GO:0005764">
    <property type="term" value="C:lysosome"/>
    <property type="evidence" value="ECO:0007669"/>
    <property type="project" value="UniProtKB-SubCell"/>
</dbReference>
<dbReference type="InterPro" id="IPR036291">
    <property type="entry name" value="NAD(P)-bd_dom_sf"/>
</dbReference>
<dbReference type="FunCoup" id="E2BKL5">
    <property type="interactions" value="266"/>
</dbReference>
<dbReference type="InterPro" id="IPR001202">
    <property type="entry name" value="WW_dom"/>
</dbReference>
<feature type="domain" description="WW" evidence="9">
    <location>
        <begin position="53"/>
        <end position="86"/>
    </location>
</feature>
<dbReference type="GO" id="GO:0006915">
    <property type="term" value="P:apoptotic process"/>
    <property type="evidence" value="ECO:0007669"/>
    <property type="project" value="UniProtKB-KW"/>
</dbReference>
<dbReference type="PROSITE" id="PS01159">
    <property type="entry name" value="WW_DOMAIN_1"/>
    <property type="match status" value="1"/>
</dbReference>